<keyword evidence="4" id="KW-1185">Reference proteome</keyword>
<dbReference type="Pfam" id="PF13304">
    <property type="entry name" value="AAA_21"/>
    <property type="match status" value="1"/>
</dbReference>
<dbReference type="RefSeq" id="WP_269039262.1">
    <property type="nucleotide sequence ID" value="NZ_CP114040.1"/>
</dbReference>
<dbReference type="GO" id="GO:0005524">
    <property type="term" value="F:ATP binding"/>
    <property type="evidence" value="ECO:0007669"/>
    <property type="project" value="UniProtKB-KW"/>
</dbReference>
<dbReference type="EMBL" id="CP114040">
    <property type="protein sequence ID" value="WAS96899.1"/>
    <property type="molecule type" value="Genomic_DNA"/>
</dbReference>
<dbReference type="InterPro" id="IPR003959">
    <property type="entry name" value="ATPase_AAA_core"/>
</dbReference>
<feature type="domain" description="ATPase AAA-type core" evidence="2">
    <location>
        <begin position="256"/>
        <end position="330"/>
    </location>
</feature>
<dbReference type="PANTHER" id="PTHR32182:SF22">
    <property type="entry name" value="ATP-DEPENDENT ENDONUCLEASE, OLD FAMILY-RELATED"/>
    <property type="match status" value="1"/>
</dbReference>
<dbReference type="InterPro" id="IPR027417">
    <property type="entry name" value="P-loop_NTPase"/>
</dbReference>
<accession>A0ABY7HCA9</accession>
<organism evidence="3 4">
    <name type="scientific">Nannocystis punicea</name>
    <dbReference type="NCBI Taxonomy" id="2995304"/>
    <lineage>
        <taxon>Bacteria</taxon>
        <taxon>Pseudomonadati</taxon>
        <taxon>Myxococcota</taxon>
        <taxon>Polyangia</taxon>
        <taxon>Nannocystales</taxon>
        <taxon>Nannocystaceae</taxon>
        <taxon>Nannocystis</taxon>
    </lineage>
</organism>
<gene>
    <name evidence="3" type="ORF">O0S08_12185</name>
</gene>
<keyword evidence="3" id="KW-0067">ATP-binding</keyword>
<keyword evidence="3" id="KW-0547">Nucleotide-binding</keyword>
<feature type="domain" description="Endonuclease GajA/Old nuclease/RecF-like AAA" evidence="1">
    <location>
        <begin position="1"/>
        <end position="47"/>
    </location>
</feature>
<name>A0ABY7HCA9_9BACT</name>
<dbReference type="InterPro" id="IPR041685">
    <property type="entry name" value="AAA_GajA/Old/RecF-like"/>
</dbReference>
<reference evidence="3" key="1">
    <citation type="submission" date="2022-11" db="EMBL/GenBank/DDBJ databases">
        <title>Minimal conservation of predation-associated metabolite biosynthetic gene clusters underscores biosynthetic potential of Myxococcota including descriptions for ten novel species: Archangium lansinium sp. nov., Myxococcus landrumus sp. nov., Nannocystis bai.</title>
        <authorList>
            <person name="Ahearne A."/>
            <person name="Stevens C."/>
            <person name="Dowd S."/>
        </authorList>
    </citation>
    <scope>NUCLEOTIDE SEQUENCE</scope>
    <source>
        <strain evidence="3">Fl3</strain>
    </source>
</reference>
<dbReference type="Pfam" id="PF13175">
    <property type="entry name" value="AAA_15"/>
    <property type="match status" value="1"/>
</dbReference>
<dbReference type="InterPro" id="IPR014555">
    <property type="entry name" value="RecF-like"/>
</dbReference>
<dbReference type="CDD" id="cd00267">
    <property type="entry name" value="ABC_ATPase"/>
    <property type="match status" value="1"/>
</dbReference>
<evidence type="ECO:0000313" key="3">
    <source>
        <dbReference type="EMBL" id="WAS96899.1"/>
    </source>
</evidence>
<evidence type="ECO:0000313" key="4">
    <source>
        <dbReference type="Proteomes" id="UP001164459"/>
    </source>
</evidence>
<dbReference type="PIRSF" id="PIRSF029347">
    <property type="entry name" value="RecF"/>
    <property type="match status" value="1"/>
</dbReference>
<evidence type="ECO:0000259" key="1">
    <source>
        <dbReference type="Pfam" id="PF13175"/>
    </source>
</evidence>
<dbReference type="PANTHER" id="PTHR32182">
    <property type="entry name" value="DNA REPLICATION AND REPAIR PROTEIN RECF"/>
    <property type="match status" value="1"/>
</dbReference>
<proteinExistence type="predicted"/>
<dbReference type="Gene3D" id="3.40.50.300">
    <property type="entry name" value="P-loop containing nucleotide triphosphate hydrolases"/>
    <property type="match status" value="2"/>
</dbReference>
<evidence type="ECO:0000259" key="2">
    <source>
        <dbReference type="Pfam" id="PF13304"/>
    </source>
</evidence>
<sequence length="386" mass="42233">MLARLHVQNFKCLRDVDLAFGPFTVLIGPNDSGKSSILDALRILGRTMREPLADIFRGDDEWRHLAWKGLDAGSMNWALRITHARRTWYYDLEIPPVGPVCEHLASKPSVGEVEVSSLKQTRLRERLADHFGPPGSSSDPRTDIDELFSQFAHVNFDTLDSLATAPRFRLNPESLRTPALTSRDAVLSATGDNLAAVLDRILSGPDRTAIARLETALHAAIPTLSGIALPSLAAHAGTKTLEFVLANAKKGPAITIPCAHASDGAMLLTAFLALAFSDEPGLILVEEPENGLHPTRLQEVVELLRKISTGAVGNTPRQIIVTTHSPLLLNYTQPEEVRIVQRDRERGTIVTPMSDVPDVHKLLDEFGTGELWYLLGEQALVEGKKP</sequence>
<protein>
    <submittedName>
        <fullName evidence="3">ATP-binding protein</fullName>
    </submittedName>
</protein>
<dbReference type="Proteomes" id="UP001164459">
    <property type="component" value="Chromosome"/>
</dbReference>
<dbReference type="SUPFAM" id="SSF52540">
    <property type="entry name" value="P-loop containing nucleoside triphosphate hydrolases"/>
    <property type="match status" value="1"/>
</dbReference>